<protein>
    <submittedName>
        <fullName evidence="2">Outer membrane beta-barrel protein</fullName>
    </submittedName>
</protein>
<proteinExistence type="predicted"/>
<evidence type="ECO:0000256" key="1">
    <source>
        <dbReference type="SAM" id="SignalP"/>
    </source>
</evidence>
<feature type="chain" id="PRO_5047014873" evidence="1">
    <location>
        <begin position="21"/>
        <end position="196"/>
    </location>
</feature>
<gene>
    <name evidence="2" type="ORF">JQC93_09265</name>
</gene>
<dbReference type="EMBL" id="JAFEUM010000003">
    <property type="protein sequence ID" value="MBM7036595.1"/>
    <property type="molecule type" value="Genomic_DNA"/>
</dbReference>
<dbReference type="SUPFAM" id="SSF56925">
    <property type="entry name" value="OMPA-like"/>
    <property type="match status" value="1"/>
</dbReference>
<dbReference type="RefSeq" id="WP_205158167.1">
    <property type="nucleotide sequence ID" value="NZ_JAFEUM010000003.1"/>
</dbReference>
<organism evidence="2 3">
    <name type="scientific">Vibrio ulleungensis</name>
    <dbReference type="NCBI Taxonomy" id="2807619"/>
    <lineage>
        <taxon>Bacteria</taxon>
        <taxon>Pseudomonadati</taxon>
        <taxon>Pseudomonadota</taxon>
        <taxon>Gammaproteobacteria</taxon>
        <taxon>Vibrionales</taxon>
        <taxon>Vibrionaceae</taxon>
        <taxon>Vibrio</taxon>
    </lineage>
</organism>
<accession>A0ABS2HGC2</accession>
<dbReference type="Gene3D" id="2.40.160.20">
    <property type="match status" value="1"/>
</dbReference>
<evidence type="ECO:0000313" key="3">
    <source>
        <dbReference type="Proteomes" id="UP000809621"/>
    </source>
</evidence>
<evidence type="ECO:0000313" key="2">
    <source>
        <dbReference type="EMBL" id="MBM7036595.1"/>
    </source>
</evidence>
<comment type="caution">
    <text evidence="2">The sequence shown here is derived from an EMBL/GenBank/DDBJ whole genome shotgun (WGS) entry which is preliminary data.</text>
</comment>
<dbReference type="Proteomes" id="UP000809621">
    <property type="component" value="Unassembled WGS sequence"/>
</dbReference>
<reference evidence="2 3" key="1">
    <citation type="submission" date="2021-02" db="EMBL/GenBank/DDBJ databases">
        <authorList>
            <person name="Park J.-S."/>
        </authorList>
    </citation>
    <scope>NUCLEOTIDE SEQUENCE [LARGE SCALE GENOMIC DNA]</scope>
    <source>
        <strain evidence="2 3">188UL20-2</strain>
    </source>
</reference>
<keyword evidence="3" id="KW-1185">Reference proteome</keyword>
<dbReference type="InterPro" id="IPR011250">
    <property type="entry name" value="OMP/PagP_B-barrel"/>
</dbReference>
<keyword evidence="1" id="KW-0732">Signal</keyword>
<sequence>MRFRIFSTALLSALSATAVANSVYITPMIGLSNGVKFESDEGETYTTKSDLNYNLSVDVPFQQGRIGFVYSEHTSELDSPQLDNTMRYLHFQSSLYYPVAEKVSTYVGLGLGATQLSASWYETDYLFSASAFGGVEYNVSKNIALQAQVRWFGSLLSSDTASVCNYPNDEGGGCKIYFNGDWLSQVQGNLGVTFSF</sequence>
<name>A0ABS2HGC2_9VIBR</name>
<feature type="signal peptide" evidence="1">
    <location>
        <begin position="1"/>
        <end position="20"/>
    </location>
</feature>